<comment type="subcellular location">
    <subcellularLocation>
        <location evidence="1">Cell membrane</location>
        <topology evidence="1">Multi-pass membrane protein</topology>
    </subcellularLocation>
</comment>
<dbReference type="InterPro" id="IPR003593">
    <property type="entry name" value="AAA+_ATPase"/>
</dbReference>
<dbReference type="PANTHER" id="PTHR24221:SF654">
    <property type="entry name" value="ATP-BINDING CASSETTE SUB-FAMILY B MEMBER 6"/>
    <property type="match status" value="1"/>
</dbReference>
<evidence type="ECO:0000256" key="5">
    <source>
        <dbReference type="ARBA" id="ARBA00022989"/>
    </source>
</evidence>
<dbReference type="InterPro" id="IPR011527">
    <property type="entry name" value="ABC1_TM_dom"/>
</dbReference>
<dbReference type="GO" id="GO:0005524">
    <property type="term" value="F:ATP binding"/>
    <property type="evidence" value="ECO:0007669"/>
    <property type="project" value="UniProtKB-KW"/>
</dbReference>
<evidence type="ECO:0000313" key="10">
    <source>
        <dbReference type="EMBL" id="OTY74949.1"/>
    </source>
</evidence>
<dbReference type="SUPFAM" id="SSF90123">
    <property type="entry name" value="ABC transporter transmembrane region"/>
    <property type="match status" value="1"/>
</dbReference>
<dbReference type="Pfam" id="PF00664">
    <property type="entry name" value="ABC_membrane"/>
    <property type="match status" value="1"/>
</dbReference>
<keyword evidence="4" id="KW-0067">ATP-binding</keyword>
<evidence type="ECO:0000256" key="3">
    <source>
        <dbReference type="ARBA" id="ARBA00022741"/>
    </source>
</evidence>
<dbReference type="SMART" id="SM00382">
    <property type="entry name" value="AAA"/>
    <property type="match status" value="1"/>
</dbReference>
<proteinExistence type="predicted"/>
<reference evidence="10 11" key="1">
    <citation type="submission" date="2016-10" db="EMBL/GenBank/DDBJ databases">
        <title>Comparative genomics of Bacillus thuringiensis reveals a path to pathogens against multiple invertebrate hosts.</title>
        <authorList>
            <person name="Zheng J."/>
            <person name="Gao Q."/>
            <person name="Liu H."/>
            <person name="Peng D."/>
            <person name="Ruan L."/>
            <person name="Sun M."/>
        </authorList>
    </citation>
    <scope>NUCLEOTIDE SEQUENCE [LARGE SCALE GENOMIC DNA]</scope>
    <source>
        <strain evidence="10">BGSC 4CE1</strain>
    </source>
</reference>
<dbReference type="PROSITE" id="PS50929">
    <property type="entry name" value="ABC_TM1F"/>
    <property type="match status" value="1"/>
</dbReference>
<feature type="transmembrane region" description="Helical" evidence="7">
    <location>
        <begin position="37"/>
        <end position="57"/>
    </location>
</feature>
<keyword evidence="2 7" id="KW-0812">Transmembrane</keyword>
<dbReference type="CDD" id="cd07346">
    <property type="entry name" value="ABC_6TM_exporters"/>
    <property type="match status" value="1"/>
</dbReference>
<dbReference type="PANTHER" id="PTHR24221">
    <property type="entry name" value="ATP-BINDING CASSETTE SUB-FAMILY B"/>
    <property type="match status" value="1"/>
</dbReference>
<dbReference type="InterPro" id="IPR003439">
    <property type="entry name" value="ABC_transporter-like_ATP-bd"/>
</dbReference>
<dbReference type="InterPro" id="IPR027417">
    <property type="entry name" value="P-loop_NTPase"/>
</dbReference>
<organism evidence="10 11">
    <name type="scientific">Bacillus thuringiensis serovar vazensis</name>
    <dbReference type="NCBI Taxonomy" id="180867"/>
    <lineage>
        <taxon>Bacteria</taxon>
        <taxon>Bacillati</taxon>
        <taxon>Bacillota</taxon>
        <taxon>Bacilli</taxon>
        <taxon>Bacillales</taxon>
        <taxon>Bacillaceae</taxon>
        <taxon>Bacillus</taxon>
        <taxon>Bacillus cereus group</taxon>
    </lineage>
</organism>
<evidence type="ECO:0000256" key="1">
    <source>
        <dbReference type="ARBA" id="ARBA00004651"/>
    </source>
</evidence>
<dbReference type="GO" id="GO:0034040">
    <property type="term" value="F:ATPase-coupled lipid transmembrane transporter activity"/>
    <property type="evidence" value="ECO:0007669"/>
    <property type="project" value="TreeGrafter"/>
</dbReference>
<dbReference type="Gene3D" id="1.20.1560.10">
    <property type="entry name" value="ABC transporter type 1, transmembrane domain"/>
    <property type="match status" value="1"/>
</dbReference>
<dbReference type="Pfam" id="PF00005">
    <property type="entry name" value="ABC_tran"/>
    <property type="match status" value="1"/>
</dbReference>
<keyword evidence="3" id="KW-0547">Nucleotide-binding</keyword>
<dbReference type="InterPro" id="IPR036640">
    <property type="entry name" value="ABC1_TM_sf"/>
</dbReference>
<evidence type="ECO:0000256" key="2">
    <source>
        <dbReference type="ARBA" id="ARBA00022692"/>
    </source>
</evidence>
<accession>A0A243CVP9</accession>
<dbReference type="Gene3D" id="3.40.50.300">
    <property type="entry name" value="P-loop containing nucleotide triphosphate hydrolases"/>
    <property type="match status" value="1"/>
</dbReference>
<comment type="caution">
    <text evidence="10">The sequence shown here is derived from an EMBL/GenBank/DDBJ whole genome shotgun (WGS) entry which is preliminary data.</text>
</comment>
<dbReference type="AlphaFoldDB" id="A0A243CVP9"/>
<evidence type="ECO:0000259" key="8">
    <source>
        <dbReference type="PROSITE" id="PS50893"/>
    </source>
</evidence>
<gene>
    <name evidence="10" type="ORF">BK749_14705</name>
</gene>
<dbReference type="Proteomes" id="UP000194911">
    <property type="component" value="Unassembled WGS sequence"/>
</dbReference>
<evidence type="ECO:0000259" key="9">
    <source>
        <dbReference type="PROSITE" id="PS50929"/>
    </source>
</evidence>
<feature type="transmembrane region" description="Helical" evidence="7">
    <location>
        <begin position="113"/>
        <end position="134"/>
    </location>
</feature>
<dbReference type="SUPFAM" id="SSF52540">
    <property type="entry name" value="P-loop containing nucleoside triphosphate hydrolases"/>
    <property type="match status" value="1"/>
</dbReference>
<dbReference type="InterPro" id="IPR039421">
    <property type="entry name" value="Type_1_exporter"/>
</dbReference>
<keyword evidence="6 7" id="KW-0472">Membrane</keyword>
<dbReference type="GO" id="GO:0005886">
    <property type="term" value="C:plasma membrane"/>
    <property type="evidence" value="ECO:0007669"/>
    <property type="project" value="UniProtKB-SubCell"/>
</dbReference>
<evidence type="ECO:0000256" key="4">
    <source>
        <dbReference type="ARBA" id="ARBA00022840"/>
    </source>
</evidence>
<keyword evidence="5 7" id="KW-1133">Transmembrane helix</keyword>
<dbReference type="CDD" id="cd03228">
    <property type="entry name" value="ABCC_MRP_Like"/>
    <property type="match status" value="1"/>
</dbReference>
<sequence length="536" mass="60600">MTIIFLGFITVLIAIMTNAIPILTQKVFDEGILKRDINSIVIFTAVLIIIYLSRSILNYMSDFLLAKTSSKVIADIKTDMIHKTMNMPMSFFDSKSTAYILSRINEANSLSSIFTPTVFVFFSSSISMIGALIYIFSKSILIFIICIVFIPLVYIISNGSLSVINKYSKEMFETNARTNNKIHSTFEGIVTLKQLNQEKNVNEIISKEVFSLAEKTVKQSKTISKSSQLLNVVILIIQSLIIGVIAYLITKERLKIGDYVALTQYVGMVYVPITMFQGFKITIQPALAAISRLNSLIEKTFLENKGIKVNEIKTIVLKNVSFKYETAQKEILKNINLEINTGEKLALIGSNGSGKTTIVKLLLGFYQNYLGNIYINGIELKKINIRELRDRIGIIPQNIYLFENTIADNIKIGNTKITEKEFQQKINLLKKQGILADLDLNKKIIENGKNLSKGQIQQIAFARAFMKNFDVLIFDEATSNMDKNARKAFKEILSQEFSNKICIFISHDNELSNFIDKKFVLLEDFNDEGEKEGGLR</sequence>
<dbReference type="GO" id="GO:0016887">
    <property type="term" value="F:ATP hydrolysis activity"/>
    <property type="evidence" value="ECO:0007669"/>
    <property type="project" value="InterPro"/>
</dbReference>
<feature type="transmembrane region" description="Helical" evidence="7">
    <location>
        <begin position="140"/>
        <end position="161"/>
    </location>
</feature>
<evidence type="ECO:0000256" key="6">
    <source>
        <dbReference type="ARBA" id="ARBA00023136"/>
    </source>
</evidence>
<protein>
    <submittedName>
        <fullName evidence="10">ABC transporter</fullName>
    </submittedName>
</protein>
<dbReference type="PROSITE" id="PS50893">
    <property type="entry name" value="ABC_TRANSPORTER_2"/>
    <property type="match status" value="1"/>
</dbReference>
<feature type="transmembrane region" description="Helical" evidence="7">
    <location>
        <begin position="229"/>
        <end position="249"/>
    </location>
</feature>
<evidence type="ECO:0000256" key="7">
    <source>
        <dbReference type="SAM" id="Phobius"/>
    </source>
</evidence>
<dbReference type="GO" id="GO:0140359">
    <property type="term" value="F:ABC-type transporter activity"/>
    <property type="evidence" value="ECO:0007669"/>
    <property type="project" value="InterPro"/>
</dbReference>
<name>A0A243CVP9_BACTU</name>
<feature type="domain" description="ABC transporter" evidence="8">
    <location>
        <begin position="315"/>
        <end position="536"/>
    </location>
</feature>
<dbReference type="EMBL" id="NFDQ01000062">
    <property type="protein sequence ID" value="OTY74949.1"/>
    <property type="molecule type" value="Genomic_DNA"/>
</dbReference>
<feature type="domain" description="ABC transmembrane type-1" evidence="9">
    <location>
        <begin position="4"/>
        <end position="276"/>
    </location>
</feature>
<evidence type="ECO:0000313" key="11">
    <source>
        <dbReference type="Proteomes" id="UP000194911"/>
    </source>
</evidence>